<reference evidence="2" key="1">
    <citation type="submission" date="2018-01" db="EMBL/GenBank/DDBJ databases">
        <title>An insight into the sialome of Amazonian anophelines.</title>
        <authorList>
            <person name="Ribeiro J.M."/>
            <person name="Scarpassa V."/>
            <person name="Calvo E."/>
        </authorList>
    </citation>
    <scope>NUCLEOTIDE SEQUENCE</scope>
</reference>
<dbReference type="AlphaFoldDB" id="A0A2M4DFZ9"/>
<dbReference type="EMBL" id="GGFL01012277">
    <property type="protein sequence ID" value="MBW76455.1"/>
    <property type="molecule type" value="Transcribed_RNA"/>
</dbReference>
<sequence>MSLCHPFSNRFACAFFFPSFFVFYVLATPDSHIGCTREVGGGKGRYRMQTAYAHAPAHFQPVCVWSQDLL</sequence>
<protein>
    <submittedName>
        <fullName evidence="2">Putative secreted protein</fullName>
    </submittedName>
</protein>
<feature type="signal peptide" evidence="1">
    <location>
        <begin position="1"/>
        <end position="27"/>
    </location>
</feature>
<keyword evidence="1" id="KW-0732">Signal</keyword>
<organism evidence="2">
    <name type="scientific">Anopheles darlingi</name>
    <name type="common">Mosquito</name>
    <dbReference type="NCBI Taxonomy" id="43151"/>
    <lineage>
        <taxon>Eukaryota</taxon>
        <taxon>Metazoa</taxon>
        <taxon>Ecdysozoa</taxon>
        <taxon>Arthropoda</taxon>
        <taxon>Hexapoda</taxon>
        <taxon>Insecta</taxon>
        <taxon>Pterygota</taxon>
        <taxon>Neoptera</taxon>
        <taxon>Endopterygota</taxon>
        <taxon>Diptera</taxon>
        <taxon>Nematocera</taxon>
        <taxon>Culicoidea</taxon>
        <taxon>Culicidae</taxon>
        <taxon>Anophelinae</taxon>
        <taxon>Anopheles</taxon>
    </lineage>
</organism>
<feature type="chain" id="PRO_5014831202" evidence="1">
    <location>
        <begin position="28"/>
        <end position="70"/>
    </location>
</feature>
<name>A0A2M4DFZ9_ANODA</name>
<proteinExistence type="predicted"/>
<accession>A0A2M4DFZ9</accession>
<evidence type="ECO:0000256" key="1">
    <source>
        <dbReference type="SAM" id="SignalP"/>
    </source>
</evidence>
<evidence type="ECO:0000313" key="2">
    <source>
        <dbReference type="EMBL" id="MBW76455.1"/>
    </source>
</evidence>